<organism evidence="2 3">
    <name type="scientific">Butyrivibrio hungatei</name>
    <dbReference type="NCBI Taxonomy" id="185008"/>
    <lineage>
        <taxon>Bacteria</taxon>
        <taxon>Bacillati</taxon>
        <taxon>Bacillota</taxon>
        <taxon>Clostridia</taxon>
        <taxon>Lachnospirales</taxon>
        <taxon>Lachnospiraceae</taxon>
        <taxon>Butyrivibrio</taxon>
    </lineage>
</organism>
<reference evidence="3" key="1">
    <citation type="submission" date="2016-10" db="EMBL/GenBank/DDBJ databases">
        <authorList>
            <person name="Varghese N."/>
            <person name="Submissions S."/>
        </authorList>
    </citation>
    <scope>NUCLEOTIDE SEQUENCE [LARGE SCALE GENOMIC DNA]</scope>
    <source>
        <strain evidence="3">XBD2006</strain>
    </source>
</reference>
<name>A0A1G5FIZ0_9FIRM</name>
<evidence type="ECO:0000313" key="2">
    <source>
        <dbReference type="EMBL" id="SCY39084.1"/>
    </source>
</evidence>
<dbReference type="GO" id="GO:0003677">
    <property type="term" value="F:DNA binding"/>
    <property type="evidence" value="ECO:0007669"/>
    <property type="project" value="UniProtKB-KW"/>
</dbReference>
<keyword evidence="2" id="KW-0238">DNA-binding</keyword>
<dbReference type="SMART" id="SM00530">
    <property type="entry name" value="HTH_XRE"/>
    <property type="match status" value="1"/>
</dbReference>
<evidence type="ECO:0000313" key="3">
    <source>
        <dbReference type="Proteomes" id="UP000183047"/>
    </source>
</evidence>
<gene>
    <name evidence="2" type="ORF">SAMN02910451_02419</name>
</gene>
<dbReference type="RefSeq" id="WP_051563141.1">
    <property type="nucleotide sequence ID" value="NZ_FMUR01000015.1"/>
</dbReference>
<dbReference type="PROSITE" id="PS50943">
    <property type="entry name" value="HTH_CROC1"/>
    <property type="match status" value="1"/>
</dbReference>
<dbReference type="SUPFAM" id="SSF47413">
    <property type="entry name" value="lambda repressor-like DNA-binding domains"/>
    <property type="match status" value="1"/>
</dbReference>
<dbReference type="Pfam" id="PF13443">
    <property type="entry name" value="HTH_26"/>
    <property type="match status" value="1"/>
</dbReference>
<dbReference type="InterPro" id="IPR001387">
    <property type="entry name" value="Cro/C1-type_HTH"/>
</dbReference>
<sequence>MLIDEYIKNKKISLYKLAELSGVSYPTVYNLVNGKSDINNCALGKVLPIAKALDLSVEDLVFLCNQKYTFTLFKSEQCHLVNRMGQVEYVIEVLEDKKIDRFWRLCCYAEAMYMVAMVDYLSRLNDIPKCTNYNYIRSQKLKEKIYPIDAVIEKKLTNKNSLLKKMEKDAIPEFLAFNIVEGDVIHG</sequence>
<dbReference type="Gene3D" id="1.10.260.40">
    <property type="entry name" value="lambda repressor-like DNA-binding domains"/>
    <property type="match status" value="1"/>
</dbReference>
<dbReference type="OrthoDB" id="9779688at2"/>
<accession>A0A1G5FIZ0</accession>
<dbReference type="CDD" id="cd00093">
    <property type="entry name" value="HTH_XRE"/>
    <property type="match status" value="1"/>
</dbReference>
<evidence type="ECO:0000259" key="1">
    <source>
        <dbReference type="PROSITE" id="PS50943"/>
    </source>
</evidence>
<protein>
    <submittedName>
        <fullName evidence="2">Cro/C1-type HTH DNA-binding domain-containing protein</fullName>
    </submittedName>
</protein>
<dbReference type="InterPro" id="IPR010982">
    <property type="entry name" value="Lambda_DNA-bd_dom_sf"/>
</dbReference>
<keyword evidence="3" id="KW-1185">Reference proteome</keyword>
<proteinExistence type="predicted"/>
<dbReference type="EMBL" id="FMUR01000015">
    <property type="protein sequence ID" value="SCY39084.1"/>
    <property type="molecule type" value="Genomic_DNA"/>
</dbReference>
<dbReference type="AlphaFoldDB" id="A0A1G5FIZ0"/>
<dbReference type="Proteomes" id="UP000183047">
    <property type="component" value="Unassembled WGS sequence"/>
</dbReference>
<feature type="domain" description="HTH cro/C1-type" evidence="1">
    <location>
        <begin position="3"/>
        <end position="60"/>
    </location>
</feature>